<proteinExistence type="predicted"/>
<name>A0A0E9TC24_ANGAN</name>
<dbReference type="AlphaFoldDB" id="A0A0E9TC24"/>
<evidence type="ECO:0000313" key="1">
    <source>
        <dbReference type="EMBL" id="JAH51171.1"/>
    </source>
</evidence>
<organism evidence="1">
    <name type="scientific">Anguilla anguilla</name>
    <name type="common">European freshwater eel</name>
    <name type="synonym">Muraena anguilla</name>
    <dbReference type="NCBI Taxonomy" id="7936"/>
    <lineage>
        <taxon>Eukaryota</taxon>
        <taxon>Metazoa</taxon>
        <taxon>Chordata</taxon>
        <taxon>Craniata</taxon>
        <taxon>Vertebrata</taxon>
        <taxon>Euteleostomi</taxon>
        <taxon>Actinopterygii</taxon>
        <taxon>Neopterygii</taxon>
        <taxon>Teleostei</taxon>
        <taxon>Anguilliformes</taxon>
        <taxon>Anguillidae</taxon>
        <taxon>Anguilla</taxon>
    </lineage>
</organism>
<sequence length="99" mass="11171">MEHHARRQDFDELTDHKAIYHQLIETAEESGNNQSSSNMHSLMRSIRESNYIVHGGQYGTRRFMNTCVLDSLLAGCHIAANVYPTLSSFLSKISLSTLS</sequence>
<reference evidence="1" key="2">
    <citation type="journal article" date="2015" name="Fish Shellfish Immunol.">
        <title>Early steps in the European eel (Anguilla anguilla)-Vibrio vulnificus interaction in the gills: Role of the RtxA13 toxin.</title>
        <authorList>
            <person name="Callol A."/>
            <person name="Pajuelo D."/>
            <person name="Ebbesson L."/>
            <person name="Teles M."/>
            <person name="MacKenzie S."/>
            <person name="Amaro C."/>
        </authorList>
    </citation>
    <scope>NUCLEOTIDE SEQUENCE</scope>
</reference>
<reference evidence="1" key="1">
    <citation type="submission" date="2014-11" db="EMBL/GenBank/DDBJ databases">
        <authorList>
            <person name="Amaro Gonzalez C."/>
        </authorList>
    </citation>
    <scope>NUCLEOTIDE SEQUENCE</scope>
</reference>
<accession>A0A0E9TC24</accession>
<protein>
    <submittedName>
        <fullName evidence="1">Uncharacterized protein</fullName>
    </submittedName>
</protein>
<dbReference type="EMBL" id="GBXM01057406">
    <property type="protein sequence ID" value="JAH51171.1"/>
    <property type="molecule type" value="Transcribed_RNA"/>
</dbReference>